<dbReference type="InterPro" id="IPR014710">
    <property type="entry name" value="RmlC-like_jellyroll"/>
</dbReference>
<dbReference type="EMBL" id="UINC01147948">
    <property type="protein sequence ID" value="SVD39564.1"/>
    <property type="molecule type" value="Genomic_DNA"/>
</dbReference>
<feature type="domain" description="Cupin type-2" evidence="2">
    <location>
        <begin position="71"/>
        <end position="135"/>
    </location>
</feature>
<dbReference type="InterPro" id="IPR013096">
    <property type="entry name" value="Cupin_2"/>
</dbReference>
<keyword evidence="1" id="KW-0479">Metal-binding</keyword>
<evidence type="ECO:0000313" key="3">
    <source>
        <dbReference type="EMBL" id="SVD39564.1"/>
    </source>
</evidence>
<proteinExistence type="predicted"/>
<reference evidence="3" key="1">
    <citation type="submission" date="2018-05" db="EMBL/GenBank/DDBJ databases">
        <authorList>
            <person name="Lanie J.A."/>
            <person name="Ng W.-L."/>
            <person name="Kazmierczak K.M."/>
            <person name="Andrzejewski T.M."/>
            <person name="Davidsen T.M."/>
            <person name="Wayne K.J."/>
            <person name="Tettelin H."/>
            <person name="Glass J.I."/>
            <person name="Rusch D."/>
            <person name="Podicherti R."/>
            <person name="Tsui H.-C.T."/>
            <person name="Winkler M.E."/>
        </authorList>
    </citation>
    <scope>NUCLEOTIDE SEQUENCE</scope>
</reference>
<dbReference type="SUPFAM" id="SSF51182">
    <property type="entry name" value="RmlC-like cupins"/>
    <property type="match status" value="1"/>
</dbReference>
<sequence>MAKITEFKGYTSEDRHKIPDIPKPETPPDPMIVNVQDGVPVVYPGCHGLGVRVVHPVNPKAPAENLGLVVFYVPPHVVLEPGSHPTEETYVILEGSGEMTFANYIREIKKGDFVYLPPWCLHGIENTGTETLEVLICTSPPNP</sequence>
<dbReference type="PANTHER" id="PTHR35848">
    <property type="entry name" value="OXALATE-BINDING PROTEIN"/>
    <property type="match status" value="1"/>
</dbReference>
<organism evidence="3">
    <name type="scientific">marine metagenome</name>
    <dbReference type="NCBI Taxonomy" id="408172"/>
    <lineage>
        <taxon>unclassified sequences</taxon>
        <taxon>metagenomes</taxon>
        <taxon>ecological metagenomes</taxon>
    </lineage>
</organism>
<dbReference type="AlphaFoldDB" id="A0A382UZ93"/>
<gene>
    <name evidence="3" type="ORF">METZ01_LOCUS392418</name>
</gene>
<dbReference type="Gene3D" id="2.60.120.10">
    <property type="entry name" value="Jelly Rolls"/>
    <property type="match status" value="1"/>
</dbReference>
<dbReference type="InterPro" id="IPR011051">
    <property type="entry name" value="RmlC_Cupin_sf"/>
</dbReference>
<dbReference type="GO" id="GO:0046872">
    <property type="term" value="F:metal ion binding"/>
    <property type="evidence" value="ECO:0007669"/>
    <property type="project" value="UniProtKB-KW"/>
</dbReference>
<evidence type="ECO:0000259" key="2">
    <source>
        <dbReference type="Pfam" id="PF07883"/>
    </source>
</evidence>
<protein>
    <recommendedName>
        <fullName evidence="2">Cupin type-2 domain-containing protein</fullName>
    </recommendedName>
</protein>
<accession>A0A382UZ93</accession>
<dbReference type="InterPro" id="IPR051610">
    <property type="entry name" value="GPI/OXD"/>
</dbReference>
<dbReference type="Pfam" id="PF07883">
    <property type="entry name" value="Cupin_2"/>
    <property type="match status" value="1"/>
</dbReference>
<name>A0A382UZ93_9ZZZZ</name>
<dbReference type="PANTHER" id="PTHR35848:SF6">
    <property type="entry name" value="CUPIN TYPE-2 DOMAIN-CONTAINING PROTEIN"/>
    <property type="match status" value="1"/>
</dbReference>
<evidence type="ECO:0000256" key="1">
    <source>
        <dbReference type="ARBA" id="ARBA00022723"/>
    </source>
</evidence>